<proteinExistence type="predicted"/>
<reference evidence="2 3" key="1">
    <citation type="journal article" date="2016" name="Nat. Commun.">
        <title>Thousands of microbial genomes shed light on interconnected biogeochemical processes in an aquifer system.</title>
        <authorList>
            <person name="Anantharaman K."/>
            <person name="Brown C.T."/>
            <person name="Hug L.A."/>
            <person name="Sharon I."/>
            <person name="Castelle C.J."/>
            <person name="Probst A.J."/>
            <person name="Thomas B.C."/>
            <person name="Singh A."/>
            <person name="Wilkins M.J."/>
            <person name="Karaoz U."/>
            <person name="Brodie E.L."/>
            <person name="Williams K.H."/>
            <person name="Hubbard S.S."/>
            <person name="Banfield J.F."/>
        </authorList>
    </citation>
    <scope>NUCLEOTIDE SEQUENCE [LARGE SCALE GENOMIC DNA]</scope>
</reference>
<name>A0A1F7INH2_9BACT</name>
<gene>
    <name evidence="2" type="ORF">A3B40_00110</name>
</gene>
<keyword evidence="1" id="KW-0472">Membrane</keyword>
<sequence length="67" mass="7635">MDQIPFQVLFLLVAIGAGVYLNRNNFSGVAQKVLGYYIPRPIIALTISLILGIFLWILINMLLLRFR</sequence>
<keyword evidence="1" id="KW-1133">Transmembrane helix</keyword>
<comment type="caution">
    <text evidence="2">The sequence shown here is derived from an EMBL/GenBank/DDBJ whole genome shotgun (WGS) entry which is preliminary data.</text>
</comment>
<organism evidence="2 3">
    <name type="scientific">Candidatus Roizmanbacteria bacterium RIFCSPLOWO2_01_FULL_37_16</name>
    <dbReference type="NCBI Taxonomy" id="1802058"/>
    <lineage>
        <taxon>Bacteria</taxon>
        <taxon>Candidatus Roizmaniibacteriota</taxon>
    </lineage>
</organism>
<protein>
    <submittedName>
        <fullName evidence="2">Uncharacterized protein</fullName>
    </submittedName>
</protein>
<evidence type="ECO:0000313" key="2">
    <source>
        <dbReference type="EMBL" id="OGK44919.1"/>
    </source>
</evidence>
<evidence type="ECO:0000256" key="1">
    <source>
        <dbReference type="SAM" id="Phobius"/>
    </source>
</evidence>
<dbReference type="EMBL" id="MGAI01000019">
    <property type="protein sequence ID" value="OGK44919.1"/>
    <property type="molecule type" value="Genomic_DNA"/>
</dbReference>
<accession>A0A1F7INH2</accession>
<evidence type="ECO:0000313" key="3">
    <source>
        <dbReference type="Proteomes" id="UP000178040"/>
    </source>
</evidence>
<feature type="transmembrane region" description="Helical" evidence="1">
    <location>
        <begin position="42"/>
        <end position="64"/>
    </location>
</feature>
<dbReference type="Proteomes" id="UP000178040">
    <property type="component" value="Unassembled WGS sequence"/>
</dbReference>
<dbReference type="AlphaFoldDB" id="A0A1F7INH2"/>
<keyword evidence="1" id="KW-0812">Transmembrane</keyword>
<feature type="transmembrane region" description="Helical" evidence="1">
    <location>
        <begin position="6"/>
        <end position="22"/>
    </location>
</feature>